<dbReference type="InterPro" id="IPR003808">
    <property type="entry name" value="Fe-S_metab-assoc_dom"/>
</dbReference>
<dbReference type="PANTHER" id="PTHR43597:SF5">
    <property type="entry name" value="SUFE-LIKE PROTEIN 2, CHLOROPLASTIC"/>
    <property type="match status" value="1"/>
</dbReference>
<organism evidence="3 4">
    <name type="scientific">Raoultibacter timonensis</name>
    <dbReference type="NCBI Taxonomy" id="1907662"/>
    <lineage>
        <taxon>Bacteria</taxon>
        <taxon>Bacillati</taxon>
        <taxon>Actinomycetota</taxon>
        <taxon>Coriobacteriia</taxon>
        <taxon>Eggerthellales</taxon>
        <taxon>Eggerthellaceae</taxon>
        <taxon>Raoultibacter</taxon>
    </lineage>
</organism>
<gene>
    <name evidence="3" type="primary">sufE_2</name>
    <name evidence="3" type="ORF">CE91St30_22540</name>
</gene>
<dbReference type="Gene3D" id="3.90.1010.10">
    <property type="match status" value="1"/>
</dbReference>
<sequence>MTIDEEQRAIVEEFEGLGDAFSQYTYLLELSARLPAMNDSEKESCVLVDGCQSQVRLAATANDDGTMRVRGDSDTLIVRGVLFLIVRLLDGRMPAEVASTPLSFFEKTDLKSAFSDERIAGFASICATIRTLSKTIADSQGDDRQ</sequence>
<proteinExistence type="inferred from homology"/>
<evidence type="ECO:0000313" key="4">
    <source>
        <dbReference type="Proteomes" id="UP001320544"/>
    </source>
</evidence>
<dbReference type="EMBL" id="AP025564">
    <property type="protein sequence ID" value="BDE96921.1"/>
    <property type="molecule type" value="Genomic_DNA"/>
</dbReference>
<evidence type="ECO:0000256" key="1">
    <source>
        <dbReference type="ARBA" id="ARBA00010282"/>
    </source>
</evidence>
<keyword evidence="4" id="KW-1185">Reference proteome</keyword>
<accession>A0ABM7WKL9</accession>
<reference evidence="3 4" key="1">
    <citation type="submission" date="2022-01" db="EMBL/GenBank/DDBJ databases">
        <title>Novel bile acid biosynthetic pathways are enriched in the microbiome of centenarians.</title>
        <authorList>
            <person name="Sato Y."/>
            <person name="Atarashi K."/>
            <person name="Plichta R.D."/>
            <person name="Arai Y."/>
            <person name="Sasajima S."/>
            <person name="Kearney M.S."/>
            <person name="Suda W."/>
            <person name="Takeshita K."/>
            <person name="Sasaki T."/>
            <person name="Okamoto S."/>
            <person name="Skelly N.A."/>
            <person name="Okamura Y."/>
            <person name="Vlamakis H."/>
            <person name="Li Y."/>
            <person name="Tanoue T."/>
            <person name="Takei H."/>
            <person name="Nittono H."/>
            <person name="Narushima S."/>
            <person name="Irie J."/>
            <person name="Itoh H."/>
            <person name="Moriya K."/>
            <person name="Sugiura Y."/>
            <person name="Suematsu M."/>
            <person name="Moritoki N."/>
            <person name="Shibata S."/>
            <person name="Littman R.D."/>
            <person name="Fischbach A.M."/>
            <person name="Uwamino Y."/>
            <person name="Inoue T."/>
            <person name="Honda A."/>
            <person name="Hattori M."/>
            <person name="Murai T."/>
            <person name="Xavier J.R."/>
            <person name="Hirose N."/>
            <person name="Honda K."/>
        </authorList>
    </citation>
    <scope>NUCLEOTIDE SEQUENCE [LARGE SCALE GENOMIC DNA]</scope>
    <source>
        <strain evidence="3 4">CE91-St30</strain>
    </source>
</reference>
<evidence type="ECO:0000259" key="2">
    <source>
        <dbReference type="Pfam" id="PF02657"/>
    </source>
</evidence>
<protein>
    <submittedName>
        <fullName evidence="3">Cysteine desulfuration protein SufE</fullName>
    </submittedName>
</protein>
<dbReference type="Pfam" id="PF02657">
    <property type="entry name" value="SufE"/>
    <property type="match status" value="1"/>
</dbReference>
<feature type="domain" description="Fe-S metabolism associated" evidence="2">
    <location>
        <begin position="11"/>
        <end position="131"/>
    </location>
</feature>
<dbReference type="Proteomes" id="UP001320544">
    <property type="component" value="Chromosome"/>
</dbReference>
<comment type="similarity">
    <text evidence="1">Belongs to the SufE family.</text>
</comment>
<name>A0ABM7WKL9_9ACTN</name>
<dbReference type="SUPFAM" id="SSF82649">
    <property type="entry name" value="SufE/NifU"/>
    <property type="match status" value="1"/>
</dbReference>
<evidence type="ECO:0000313" key="3">
    <source>
        <dbReference type="EMBL" id="BDE96921.1"/>
    </source>
</evidence>
<dbReference type="PANTHER" id="PTHR43597">
    <property type="entry name" value="SULFUR ACCEPTOR PROTEIN CSDE"/>
    <property type="match status" value="1"/>
</dbReference>